<keyword evidence="2" id="KW-1185">Reference proteome</keyword>
<sequence>MRLPSSSCCGSFDLLPTVGFPFVRCKVEKMKPSLLITASSLALALVLSPTVSHADPGADYCVTPAFVAGNIPPNLLLLIDNSASMYDLFYQDTTHTYCANSTTTACTSNTTCASLPATCRQSGTTTTSTVYSAKPCTSNSDCTASGSKCNSGFCTKCNANGVGDCVSQSTTIFTPTACTTDATCSAITSGDTCGNKCTVHHDCYDATYNNATPYSGYFDSDKTYSYDFTNNKFVDDATMPGTCSYSAGTTKYVCVNTTGAGTVSEAVVQNATGFVASGNFLNWLTASKFDIEKGILTGGKYEDNTLVAETRGCAGRKFVKSLPAASLTFAIRGGTSEGISKTTSQATEYGQTYIDISTGTYNASDCLAAMDDWMNVTTTNPPQLGAFQNDTKGCVGTSTTLANAVTASSVWNHILHDCYQGLSGGAQSYSTNLSALEGECKNIYANLAPNLMTDPNAGYAVCSSVLTYTVGGTNWQGYLGACWNNTRQDFSNCPQTSGDPNADSQVKRMANYCNVNINTNPVADPSSTSLTTAGQSAPGFILEQGLLNTQPVGTFRVRVATDSAPIGLLDDFKDRIRFGVQTFQNNGAGSECGNTAGIPCVKTCSVTTTRICYFDTDCPITNGTQETCGALTKRDGGQLLTYVGSGNCSVSTGTACTVDSDCSSLTPSGQYCKPSIGDHSTGMIQAIDGIPATSWTPFAESFYNALGYFARDNAYTANPPVSRNPSSTHPFPVLASPNAAGSYLTEKNPSQFRCQSNNILLITDGMSTADQNGSSEALASLYASQVPNSVNGTTTYGISGYDTANSCPPYAGSRSISDLTWIAKNRGIKTLATSGTASTTAPATPSESITTFVVYSGPQTSNEVGLCDPKTLMDNTARNGGTTLLSATDRDGLRDQIRAALSAVAAKAASGTAASILSNSEGSGANILQAVFFPKKVFENQTWTSWIGEMQNLWYFVDPLISRSTIREDTDQNRAMDLIADYVASFRFDSSDNTTYAYLSKDTNGDGVGDTTELKKDSDDVLSIWRAGRQLALRPLSATSIPPATVSDPARPRRILTSLNGTSLTAFSSTNFPSSGTSNASTLAPYLNVSATEAERLIDYTHGIDQADADGLASYRKRKVDIKVPTVTNAANRTLSYTTKSGTWRLGDIISSTPRVQSTGKLNTYNLAPTSGYNDVSYGSFIGSSDYKNRGMVYVGANDGMMHAFKLGLLDVTASNTQKATLSGTGLGEEQWAYIPKQALPYLRYYSDPYYNHLYYVDGSTLLFDASIGTSTACSDAATYYDCVKPNAVTTGAAGTALDPGTNVWRTILIGGMGIGGATAKTCTSGTPCVATPVAADPADNTKALGYSTYYALDVTDPTSPSLMWEFNDTAMGYATTGPAIVRVGDRAKNGHWYAVFGSGPTGPIDTTYNQFKGQSNQTLKFFIVDLRTGLLVDTIDTGIENAFAGSMLGASIDADRWDSSSNGHYQDDAIYVGYTKKNTTTGTWTDGGVIRIMTKESSTVTNWAWSEVVGGTGPVVTSISRLQDRKNKNLWLYFGSGRYYYHSGSEIDDNNGQRHIYGIKEPCYNTTAHPGNLLDKTCTATVTTGITDQSTSISTTIGAGGWKIDLDLASGDFGAERVVTDAVALTNGTVFLTSFMPNADPCGFGGNSYLWALGYDTGGRPSDAALSGKALIQLSTGEFKEIDLSSAFGSGAARLLRRTSAAMTGKPPADAFPIVSKSGNKPVKRIMHIQER</sequence>
<protein>
    <submittedName>
        <fullName evidence="1">Pilus assembly protein PilY</fullName>
    </submittedName>
</protein>
<accession>A0A4S1CBD6</accession>
<evidence type="ECO:0000313" key="2">
    <source>
        <dbReference type="Proteomes" id="UP000306416"/>
    </source>
</evidence>
<evidence type="ECO:0000313" key="1">
    <source>
        <dbReference type="EMBL" id="TGU70664.1"/>
    </source>
</evidence>
<organism evidence="1 2">
    <name type="scientific">Geomonas terrae</name>
    <dbReference type="NCBI Taxonomy" id="2562681"/>
    <lineage>
        <taxon>Bacteria</taxon>
        <taxon>Pseudomonadati</taxon>
        <taxon>Thermodesulfobacteriota</taxon>
        <taxon>Desulfuromonadia</taxon>
        <taxon>Geobacterales</taxon>
        <taxon>Geobacteraceae</taxon>
        <taxon>Geomonas</taxon>
    </lineage>
</organism>
<comment type="caution">
    <text evidence="1">The sequence shown here is derived from an EMBL/GenBank/DDBJ whole genome shotgun (WGS) entry which is preliminary data.</text>
</comment>
<dbReference type="Proteomes" id="UP000306416">
    <property type="component" value="Unassembled WGS sequence"/>
</dbReference>
<reference evidence="1 2" key="1">
    <citation type="submission" date="2019-04" db="EMBL/GenBank/DDBJ databases">
        <title>Geobacter oryzae sp. nov., ferric-reducing bacteria isolated from paddy soil.</title>
        <authorList>
            <person name="Xu Z."/>
            <person name="Masuda Y."/>
            <person name="Itoh H."/>
            <person name="Senoo K."/>
        </authorList>
    </citation>
    <scope>NUCLEOTIDE SEQUENCE [LARGE SCALE GENOMIC DNA]</scope>
    <source>
        <strain evidence="1 2">Red111</strain>
    </source>
</reference>
<gene>
    <name evidence="1" type="ORF">E4633_16815</name>
</gene>
<proteinExistence type="predicted"/>
<dbReference type="EMBL" id="SRSC01000004">
    <property type="protein sequence ID" value="TGU70664.1"/>
    <property type="molecule type" value="Genomic_DNA"/>
</dbReference>
<name>A0A4S1CBD6_9BACT</name>